<dbReference type="InterPro" id="IPR029044">
    <property type="entry name" value="Nucleotide-diphossugar_trans"/>
</dbReference>
<evidence type="ECO:0000256" key="4">
    <source>
        <dbReference type="ARBA" id="ARBA00022692"/>
    </source>
</evidence>
<dbReference type="UniPathway" id="UPA00378"/>
<evidence type="ECO:0000256" key="10">
    <source>
        <dbReference type="ARBA" id="ARBA00023157"/>
    </source>
</evidence>
<dbReference type="Gene3D" id="2.80.10.50">
    <property type="match status" value="1"/>
</dbReference>
<feature type="domain" description="Ricin B lectin" evidence="14">
    <location>
        <begin position="526"/>
        <end position="649"/>
    </location>
</feature>
<evidence type="ECO:0000313" key="16">
    <source>
        <dbReference type="Proteomes" id="UP000728032"/>
    </source>
</evidence>
<dbReference type="GO" id="GO:0000139">
    <property type="term" value="C:Golgi membrane"/>
    <property type="evidence" value="ECO:0007669"/>
    <property type="project" value="UniProtKB-SubCell"/>
</dbReference>
<name>A0A7R9LD31_9ACAR</name>
<dbReference type="AlphaFoldDB" id="A0A7R9LD31"/>
<keyword evidence="16" id="KW-1185">Reference proteome</keyword>
<comment type="subcellular location">
    <subcellularLocation>
        <location evidence="2 13">Golgi apparatus membrane</location>
        <topology evidence="2 13">Single-pass type II membrane protein</topology>
    </subcellularLocation>
</comment>
<dbReference type="PANTHER" id="PTHR11675">
    <property type="entry name" value="N-ACETYLGALACTOSAMINYLTRANSFERASE"/>
    <property type="match status" value="1"/>
</dbReference>
<keyword evidence="10 13" id="KW-1015">Disulfide bond</keyword>
<keyword evidence="6" id="KW-0735">Signal-anchor</keyword>
<keyword evidence="4 13" id="KW-0812">Transmembrane</keyword>
<dbReference type="FunFam" id="3.90.550.10:FF:000053">
    <property type="entry name" value="Polypeptide N-acetylgalactosaminyltransferase"/>
    <property type="match status" value="1"/>
</dbReference>
<dbReference type="PROSITE" id="PS50231">
    <property type="entry name" value="RICIN_B_LECTIN"/>
    <property type="match status" value="1"/>
</dbReference>
<keyword evidence="11" id="KW-0325">Glycoprotein</keyword>
<evidence type="ECO:0000256" key="13">
    <source>
        <dbReference type="RuleBase" id="RU361242"/>
    </source>
</evidence>
<keyword evidence="8 13" id="KW-0333">Golgi apparatus</keyword>
<evidence type="ECO:0000256" key="1">
    <source>
        <dbReference type="ARBA" id="ARBA00001936"/>
    </source>
</evidence>
<dbReference type="SUPFAM" id="SSF53448">
    <property type="entry name" value="Nucleotide-diphospho-sugar transferases"/>
    <property type="match status" value="1"/>
</dbReference>
<dbReference type="Gene3D" id="3.90.550.10">
    <property type="entry name" value="Spore Coat Polysaccharide Biosynthesis Protein SpsA, Chain A"/>
    <property type="match status" value="1"/>
</dbReference>
<dbReference type="InterPro" id="IPR000772">
    <property type="entry name" value="Ricin_B_lectin"/>
</dbReference>
<dbReference type="InterPro" id="IPR035992">
    <property type="entry name" value="Ricin_B-like_lectins"/>
</dbReference>
<keyword evidence="7 13" id="KW-1133">Transmembrane helix</keyword>
<feature type="transmembrane region" description="Helical" evidence="13">
    <location>
        <begin position="7"/>
        <end position="26"/>
    </location>
</feature>
<keyword evidence="12 13" id="KW-0464">Manganese</keyword>
<proteinExistence type="inferred from homology"/>
<organism evidence="15">
    <name type="scientific">Oppiella nova</name>
    <dbReference type="NCBI Taxonomy" id="334625"/>
    <lineage>
        <taxon>Eukaryota</taxon>
        <taxon>Metazoa</taxon>
        <taxon>Ecdysozoa</taxon>
        <taxon>Arthropoda</taxon>
        <taxon>Chelicerata</taxon>
        <taxon>Arachnida</taxon>
        <taxon>Acari</taxon>
        <taxon>Acariformes</taxon>
        <taxon>Sarcoptiformes</taxon>
        <taxon>Oribatida</taxon>
        <taxon>Brachypylina</taxon>
        <taxon>Oppioidea</taxon>
        <taxon>Oppiidae</taxon>
        <taxon>Oppiella</taxon>
    </lineage>
</organism>
<keyword evidence="9 13" id="KW-0472">Membrane</keyword>
<comment type="pathway">
    <text evidence="13">Protein modification; protein glycosylation.</text>
</comment>
<dbReference type="InterPro" id="IPR045885">
    <property type="entry name" value="GalNAc-T"/>
</dbReference>
<dbReference type="PANTHER" id="PTHR11675:SF63">
    <property type="entry name" value="POLYPEPTIDE N-ACETYLGALACTOSAMINYLTRANSFERASE"/>
    <property type="match status" value="1"/>
</dbReference>
<evidence type="ECO:0000256" key="7">
    <source>
        <dbReference type="ARBA" id="ARBA00022989"/>
    </source>
</evidence>
<comment type="cofactor">
    <cofactor evidence="1 13">
        <name>Mn(2+)</name>
        <dbReference type="ChEBI" id="CHEBI:29035"/>
    </cofactor>
</comment>
<protein>
    <recommendedName>
        <fullName evidence="13">Polypeptide N-acetylgalactosaminyltransferase</fullName>
        <ecNumber evidence="13">2.4.1.-</ecNumber>
    </recommendedName>
    <alternativeName>
        <fullName evidence="13">Protein-UDP acetylgalactosaminyltransferase</fullName>
    </alternativeName>
</protein>
<gene>
    <name evidence="15" type="ORF">ONB1V03_LOCUS1834</name>
</gene>
<dbReference type="CDD" id="cd23440">
    <property type="entry name" value="beta-trefoil_Ricin_GALNT11"/>
    <property type="match status" value="1"/>
</dbReference>
<dbReference type="OrthoDB" id="5988548at2759"/>
<dbReference type="Pfam" id="PF00652">
    <property type="entry name" value="Ricin_B_lectin"/>
    <property type="match status" value="1"/>
</dbReference>
<dbReference type="SUPFAM" id="SSF50370">
    <property type="entry name" value="Ricin B-like lectins"/>
    <property type="match status" value="1"/>
</dbReference>
<dbReference type="InterPro" id="IPR001173">
    <property type="entry name" value="Glyco_trans_2-like"/>
</dbReference>
<dbReference type="GO" id="GO:0030246">
    <property type="term" value="F:carbohydrate binding"/>
    <property type="evidence" value="ECO:0007669"/>
    <property type="project" value="UniProtKB-KW"/>
</dbReference>
<dbReference type="CDD" id="cd02510">
    <property type="entry name" value="pp-GalNAc-T"/>
    <property type="match status" value="1"/>
</dbReference>
<comment type="similarity">
    <text evidence="3 13">Belongs to the glycosyltransferase 2 family. GalNAc-T subfamily.</text>
</comment>
<evidence type="ECO:0000256" key="8">
    <source>
        <dbReference type="ARBA" id="ARBA00023034"/>
    </source>
</evidence>
<dbReference type="Proteomes" id="UP000728032">
    <property type="component" value="Unassembled WGS sequence"/>
</dbReference>
<dbReference type="SMART" id="SM00458">
    <property type="entry name" value="RICIN"/>
    <property type="match status" value="1"/>
</dbReference>
<evidence type="ECO:0000259" key="14">
    <source>
        <dbReference type="SMART" id="SM00458"/>
    </source>
</evidence>
<keyword evidence="5 13" id="KW-0430">Lectin</keyword>
<evidence type="ECO:0000256" key="12">
    <source>
        <dbReference type="ARBA" id="ARBA00023211"/>
    </source>
</evidence>
<keyword evidence="13" id="KW-0808">Transferase</keyword>
<dbReference type="GO" id="GO:0004653">
    <property type="term" value="F:polypeptide N-acetylgalactosaminyltransferase activity"/>
    <property type="evidence" value="ECO:0007669"/>
    <property type="project" value="TreeGrafter"/>
</dbReference>
<evidence type="ECO:0000256" key="2">
    <source>
        <dbReference type="ARBA" id="ARBA00004323"/>
    </source>
</evidence>
<evidence type="ECO:0000256" key="9">
    <source>
        <dbReference type="ARBA" id="ARBA00023136"/>
    </source>
</evidence>
<dbReference type="Pfam" id="PF00535">
    <property type="entry name" value="Glycos_transf_2"/>
    <property type="match status" value="1"/>
</dbReference>
<dbReference type="EC" id="2.4.1.-" evidence="13"/>
<evidence type="ECO:0000256" key="6">
    <source>
        <dbReference type="ARBA" id="ARBA00022968"/>
    </source>
</evidence>
<reference evidence="15" key="1">
    <citation type="submission" date="2020-11" db="EMBL/GenBank/DDBJ databases">
        <authorList>
            <person name="Tran Van P."/>
        </authorList>
    </citation>
    <scope>NUCLEOTIDE SEQUENCE</scope>
</reference>
<dbReference type="EMBL" id="OC915193">
    <property type="protein sequence ID" value="CAD7639184.1"/>
    <property type="molecule type" value="Genomic_DNA"/>
</dbReference>
<evidence type="ECO:0000256" key="3">
    <source>
        <dbReference type="ARBA" id="ARBA00005680"/>
    </source>
</evidence>
<keyword evidence="13" id="KW-0328">Glycosyltransferase</keyword>
<dbReference type="GO" id="GO:0008593">
    <property type="term" value="P:regulation of Notch signaling pathway"/>
    <property type="evidence" value="ECO:0007669"/>
    <property type="project" value="TreeGrafter"/>
</dbReference>
<dbReference type="GO" id="GO:0005112">
    <property type="term" value="F:Notch binding"/>
    <property type="evidence" value="ECO:0007669"/>
    <property type="project" value="TreeGrafter"/>
</dbReference>
<dbReference type="EMBL" id="CAJPVJ010000368">
    <property type="protein sequence ID" value="CAG2162235.1"/>
    <property type="molecule type" value="Genomic_DNA"/>
</dbReference>
<accession>A0A7R9LD31</accession>
<evidence type="ECO:0000256" key="11">
    <source>
        <dbReference type="ARBA" id="ARBA00023180"/>
    </source>
</evidence>
<sequence>MLRMKSFFCGIIITSIVWLFIIYLYVLRSREFNAKSYSKNSLFVSRLPVRHRLISRLNSNYNDLNELRLRKKISDNKDQKRLIESNLINDNPVDDEFRQKQDIKWYNTAIQLMAGSSQDTNRLMSLGIINTKEEKRIKDMGYKKHAFNVLISNRIGFKRQIPDTRNPLCQTSQPFVPLSDLPTASVIICFFNEHFHTLLRTVYSVIQRTDDHILHEILLVDDFSDDAEIKDKLMEFVYQKLPNKVKLLRTPERAGLIRARMYGAHHSTGQVLVFLDSHCEVNTNWLTPLLTRIHENRTTVVCPIIDIINANTFEYTASPIVKGGFNWGLHFKWDSVPHNKLQAKSDFIKPIPSPTMAGGLFAMDRNYYFEMGEYDRGMDIWGGENLEISFRIWLCGGRLEIIPCSRVGHVFRQRRPYGSPTGEDTLTYNSLRVAHVWMDDFKKFYFIQRPDAINKSYGDISDRVALRERLNCSSFDWYLKNIYPELRLPSPKEDLEERKKAIKEKMSKNMKNKSNVMIRKLPKVVDKYLIQLSGSDLCVESESEATYKGSKLLLQKCAQIRRQLWYETVKHDLRLGQKLCLDSDDNKYPHLAKCHEMGGTQDWKHSAKKNTAIYSMAAGLCLGAQSESVGEYVIMSFCNSNDSKKWNLI</sequence>
<dbReference type="GO" id="GO:0006493">
    <property type="term" value="P:protein O-linked glycosylation"/>
    <property type="evidence" value="ECO:0007669"/>
    <property type="project" value="UniProtKB-ARBA"/>
</dbReference>
<evidence type="ECO:0000313" key="15">
    <source>
        <dbReference type="EMBL" id="CAD7639184.1"/>
    </source>
</evidence>
<evidence type="ECO:0000256" key="5">
    <source>
        <dbReference type="ARBA" id="ARBA00022734"/>
    </source>
</evidence>